<name>A0ACC1J939_9FUNG</name>
<sequence>MLSVLPPSEEPVTVAKHENSQTKPKVLDMPSQLSAVSDVSDGYVVEKIKDFRSFHPALQINSHVDALPPTCNLTLIQTLPKTYFFDPYQLYDTKLHGRTYGPVELEKPAEVMPNWGSLLAVTHVAANTQVEIPIHARYRLAPFTGRTVGYDGEPDGESHTDVTLLPAIPLVVCQKDTKDEMPVKDELFRQLVFRPALLPELFIRAEGVLEIAPESDVVLRMPIAHAENVSTIQALTLAALFAGTFVIFQTIRAKIAAGEQEHPKKKQ</sequence>
<proteinExistence type="predicted"/>
<reference evidence="1" key="1">
    <citation type="submission" date="2022-07" db="EMBL/GenBank/DDBJ databases">
        <title>Phylogenomic reconstructions and comparative analyses of Kickxellomycotina fungi.</title>
        <authorList>
            <person name="Reynolds N.K."/>
            <person name="Stajich J.E."/>
            <person name="Barry K."/>
            <person name="Grigoriev I.V."/>
            <person name="Crous P."/>
            <person name="Smith M.E."/>
        </authorList>
    </citation>
    <scope>NUCLEOTIDE SEQUENCE</scope>
    <source>
        <strain evidence="1">NRRL 5244</strain>
    </source>
</reference>
<evidence type="ECO:0000313" key="2">
    <source>
        <dbReference type="Proteomes" id="UP001150603"/>
    </source>
</evidence>
<gene>
    <name evidence="1" type="ORF">FBU59_003227</name>
</gene>
<protein>
    <submittedName>
        <fullName evidence="1">Uncharacterized protein</fullName>
    </submittedName>
</protein>
<evidence type="ECO:0000313" key="1">
    <source>
        <dbReference type="EMBL" id="KAJ1942333.1"/>
    </source>
</evidence>
<dbReference type="Proteomes" id="UP001150603">
    <property type="component" value="Unassembled WGS sequence"/>
</dbReference>
<dbReference type="EMBL" id="JANBPW010001995">
    <property type="protein sequence ID" value="KAJ1942333.1"/>
    <property type="molecule type" value="Genomic_DNA"/>
</dbReference>
<organism evidence="1 2">
    <name type="scientific">Linderina macrospora</name>
    <dbReference type="NCBI Taxonomy" id="4868"/>
    <lineage>
        <taxon>Eukaryota</taxon>
        <taxon>Fungi</taxon>
        <taxon>Fungi incertae sedis</taxon>
        <taxon>Zoopagomycota</taxon>
        <taxon>Kickxellomycotina</taxon>
        <taxon>Kickxellomycetes</taxon>
        <taxon>Kickxellales</taxon>
        <taxon>Kickxellaceae</taxon>
        <taxon>Linderina</taxon>
    </lineage>
</organism>
<keyword evidence="2" id="KW-1185">Reference proteome</keyword>
<accession>A0ACC1J939</accession>
<comment type="caution">
    <text evidence="1">The sequence shown here is derived from an EMBL/GenBank/DDBJ whole genome shotgun (WGS) entry which is preliminary data.</text>
</comment>